<protein>
    <submittedName>
        <fullName evidence="3">Fatty acid desaturase</fullName>
    </submittedName>
</protein>
<feature type="domain" description="Fatty acid desaturase" evidence="2">
    <location>
        <begin position="68"/>
        <end position="324"/>
    </location>
</feature>
<dbReference type="EMBL" id="JAPTGG010000010">
    <property type="protein sequence ID" value="MCZ0866018.1"/>
    <property type="molecule type" value="Genomic_DNA"/>
</dbReference>
<evidence type="ECO:0000313" key="4">
    <source>
        <dbReference type="Proteomes" id="UP001069090"/>
    </source>
</evidence>
<feature type="transmembrane region" description="Helical" evidence="1">
    <location>
        <begin position="42"/>
        <end position="61"/>
    </location>
</feature>
<evidence type="ECO:0000256" key="1">
    <source>
        <dbReference type="SAM" id="Phobius"/>
    </source>
</evidence>
<keyword evidence="4" id="KW-1185">Reference proteome</keyword>
<feature type="transmembrane region" description="Helical" evidence="1">
    <location>
        <begin position="189"/>
        <end position="209"/>
    </location>
</feature>
<feature type="transmembrane region" description="Helical" evidence="1">
    <location>
        <begin position="221"/>
        <end position="243"/>
    </location>
</feature>
<proteinExistence type="predicted"/>
<evidence type="ECO:0000313" key="3">
    <source>
        <dbReference type="EMBL" id="MCZ0866018.1"/>
    </source>
</evidence>
<accession>A0A9J6RNV4</accession>
<name>A0A9J6RNV4_9GAMM</name>
<keyword evidence="1" id="KW-1133">Transmembrane helix</keyword>
<keyword evidence="1" id="KW-0812">Transmembrane</keyword>
<organism evidence="3 4">
    <name type="scientific">Dasania phycosphaerae</name>
    <dbReference type="NCBI Taxonomy" id="2950436"/>
    <lineage>
        <taxon>Bacteria</taxon>
        <taxon>Pseudomonadati</taxon>
        <taxon>Pseudomonadota</taxon>
        <taxon>Gammaproteobacteria</taxon>
        <taxon>Cellvibrionales</taxon>
        <taxon>Spongiibacteraceae</taxon>
        <taxon>Dasania</taxon>
    </lineage>
</organism>
<dbReference type="CDD" id="cd01060">
    <property type="entry name" value="Membrane-FADS-like"/>
    <property type="match status" value="1"/>
</dbReference>
<reference evidence="3 4" key="1">
    <citation type="submission" date="2022-12" db="EMBL/GenBank/DDBJ databases">
        <title>Dasania phycosphaerae sp. nov., isolated from particulate material of the south coast of Korea.</title>
        <authorList>
            <person name="Jiang Y."/>
        </authorList>
    </citation>
    <scope>NUCLEOTIDE SEQUENCE [LARGE SCALE GENOMIC DNA]</scope>
    <source>
        <strain evidence="3 4">GY-19</strain>
    </source>
</reference>
<dbReference type="Pfam" id="PF00487">
    <property type="entry name" value="FA_desaturase"/>
    <property type="match status" value="1"/>
</dbReference>
<dbReference type="AlphaFoldDB" id="A0A9J6RNV4"/>
<gene>
    <name evidence="3" type="ORF">O0V09_12465</name>
</gene>
<keyword evidence="1" id="KW-0472">Membrane</keyword>
<evidence type="ECO:0000259" key="2">
    <source>
        <dbReference type="Pfam" id="PF00487"/>
    </source>
</evidence>
<sequence>MKLSDSLQSLHVEERVQRIVTTIRAEEARLRAKYTFLKYQDLIGLAIMLFSLAGMLGSAALYYYEAIPVWAAIVLAAIFASLSHELEHDLIHRQYFKKNAFMHNLMMWVVWIMRPNTINPWYRRKLHFLHHKTSGTQQDLEERLVGNGIGNFLLRYLVMFDGLLGMLVRRKILAKEVDEFDVEKMLSSAFPIAVLYFTAWYAFLVFHGVDFLWGAELAYPEWLLSIVAGLNFLVVVLIAPNFLRSGCLNFVTSHMHYYGGVDNILQQTQVLKGWFMFPFHLFCFNFGSTHGIHHFVVGQPFYIRQMVAKVAHKVMKENGVRFNDLKTFINANRYTADPSS</sequence>
<dbReference type="Proteomes" id="UP001069090">
    <property type="component" value="Unassembled WGS sequence"/>
</dbReference>
<dbReference type="InterPro" id="IPR005804">
    <property type="entry name" value="FA_desaturase_dom"/>
</dbReference>
<dbReference type="GO" id="GO:0006629">
    <property type="term" value="P:lipid metabolic process"/>
    <property type="evidence" value="ECO:0007669"/>
    <property type="project" value="InterPro"/>
</dbReference>
<comment type="caution">
    <text evidence="3">The sequence shown here is derived from an EMBL/GenBank/DDBJ whole genome shotgun (WGS) entry which is preliminary data.</text>
</comment>
<dbReference type="RefSeq" id="WP_258332176.1">
    <property type="nucleotide sequence ID" value="NZ_JAPTGG010000010.1"/>
</dbReference>
<feature type="transmembrane region" description="Helical" evidence="1">
    <location>
        <begin position="67"/>
        <end position="84"/>
    </location>
</feature>